<feature type="domain" description="DUF7788" evidence="2">
    <location>
        <begin position="1"/>
        <end position="140"/>
    </location>
</feature>
<organism evidence="3 4">
    <name type="scientific">Coptis chinensis</name>
    <dbReference type="NCBI Taxonomy" id="261450"/>
    <lineage>
        <taxon>Eukaryota</taxon>
        <taxon>Viridiplantae</taxon>
        <taxon>Streptophyta</taxon>
        <taxon>Embryophyta</taxon>
        <taxon>Tracheophyta</taxon>
        <taxon>Spermatophyta</taxon>
        <taxon>Magnoliopsida</taxon>
        <taxon>Ranunculales</taxon>
        <taxon>Ranunculaceae</taxon>
        <taxon>Coptidoideae</taxon>
        <taxon>Coptis</taxon>
    </lineage>
</organism>
<dbReference type="Pfam" id="PF25043">
    <property type="entry name" value="DUF7788"/>
    <property type="match status" value="1"/>
</dbReference>
<evidence type="ECO:0000256" key="1">
    <source>
        <dbReference type="SAM" id="MobiDB-lite"/>
    </source>
</evidence>
<dbReference type="OrthoDB" id="1149618at2759"/>
<proteinExistence type="predicted"/>
<protein>
    <recommendedName>
        <fullName evidence="2">DUF7788 domain-containing protein</fullName>
    </recommendedName>
</protein>
<keyword evidence="4" id="KW-1185">Reference proteome</keyword>
<dbReference type="InterPro" id="IPR056690">
    <property type="entry name" value="DUF7788"/>
</dbReference>
<evidence type="ECO:0000259" key="2">
    <source>
        <dbReference type="Pfam" id="PF25043"/>
    </source>
</evidence>
<accession>A0A835M7K9</accession>
<dbReference type="PIRSF" id="PIRSF015417">
    <property type="entry name" value="T31B5_30_vWA"/>
    <property type="match status" value="1"/>
</dbReference>
<dbReference type="InterPro" id="IPR011205">
    <property type="entry name" value="UCP015417_vWA"/>
</dbReference>
<name>A0A835M7K9_9MAGN</name>
<dbReference type="EMBL" id="JADFTS010000002">
    <property type="protein sequence ID" value="KAF9619372.1"/>
    <property type="molecule type" value="Genomic_DNA"/>
</dbReference>
<sequence length="160" mass="17570">MILQVALAGNLDKDKMIKKVFVFSDMEFDQASGGNGYSTYNYSMSESSDESSDSESESSDSDSEGGEQNTKEGKWNTDYRVIENKFTGNGYAVPEIVFWNLRDSNATPVTSDHKGVALVSGYSKNLMKLFIEEEEVPGPEAVMELALNGPEYIGGINCFV</sequence>
<feature type="compositionally biased region" description="Acidic residues" evidence="1">
    <location>
        <begin position="47"/>
        <end position="65"/>
    </location>
</feature>
<reference evidence="3 4" key="1">
    <citation type="submission" date="2020-10" db="EMBL/GenBank/DDBJ databases">
        <title>The Coptis chinensis genome and diversification of protoberbering-type alkaloids.</title>
        <authorList>
            <person name="Wang B."/>
            <person name="Shu S."/>
            <person name="Song C."/>
            <person name="Liu Y."/>
        </authorList>
    </citation>
    <scope>NUCLEOTIDE SEQUENCE [LARGE SCALE GENOMIC DNA]</scope>
    <source>
        <strain evidence="3">HL-2020</strain>
        <tissue evidence="3">Leaf</tissue>
    </source>
</reference>
<dbReference type="Proteomes" id="UP000631114">
    <property type="component" value="Unassembled WGS sequence"/>
</dbReference>
<evidence type="ECO:0000313" key="3">
    <source>
        <dbReference type="EMBL" id="KAF9619372.1"/>
    </source>
</evidence>
<feature type="region of interest" description="Disordered" evidence="1">
    <location>
        <begin position="39"/>
        <end position="75"/>
    </location>
</feature>
<comment type="caution">
    <text evidence="3">The sequence shown here is derived from an EMBL/GenBank/DDBJ whole genome shotgun (WGS) entry which is preliminary data.</text>
</comment>
<dbReference type="PANTHER" id="PTHR31373:SF27">
    <property type="entry name" value="TROVE DOMAIN-CONTAINING PROTEIN"/>
    <property type="match status" value="1"/>
</dbReference>
<dbReference type="PANTHER" id="PTHR31373">
    <property type="entry name" value="OS06G0652100 PROTEIN"/>
    <property type="match status" value="1"/>
</dbReference>
<evidence type="ECO:0000313" key="4">
    <source>
        <dbReference type="Proteomes" id="UP000631114"/>
    </source>
</evidence>
<dbReference type="AlphaFoldDB" id="A0A835M7K9"/>
<gene>
    <name evidence="3" type="ORF">IFM89_006559</name>
</gene>